<sequence>MKHVNIQLHFVKEAIESSSIRLVCTPTQAMLANFLTKSVNCVTLRASLSSLGVLVLDMKEDVENCNPNDDDIINDQHNRQSATSSHQSPSQEQLPINSTDTAPPQSIYNSIT</sequence>
<reference evidence="2" key="1">
    <citation type="submission" date="2021-03" db="EMBL/GenBank/DDBJ databases">
        <title>Draft genome sequence of rust myrtle Austropuccinia psidii MF-1, a brazilian biotype.</title>
        <authorList>
            <person name="Quecine M.C."/>
            <person name="Pachon D.M.R."/>
            <person name="Bonatelli M.L."/>
            <person name="Correr F.H."/>
            <person name="Franceschini L.M."/>
            <person name="Leite T.F."/>
            <person name="Margarido G.R.A."/>
            <person name="Almeida C.A."/>
            <person name="Ferrarezi J.A."/>
            <person name="Labate C.A."/>
        </authorList>
    </citation>
    <scope>NUCLEOTIDE SEQUENCE</scope>
    <source>
        <strain evidence="2">MF-1</strain>
    </source>
</reference>
<protein>
    <submittedName>
        <fullName evidence="2">Uncharacterized protein</fullName>
    </submittedName>
</protein>
<gene>
    <name evidence="2" type="ORF">O181_031048</name>
</gene>
<dbReference type="OrthoDB" id="1931513at2759"/>
<dbReference type="Proteomes" id="UP000765509">
    <property type="component" value="Unassembled WGS sequence"/>
</dbReference>
<name>A0A9Q3H486_9BASI</name>
<evidence type="ECO:0000313" key="3">
    <source>
        <dbReference type="Proteomes" id="UP000765509"/>
    </source>
</evidence>
<organism evidence="2 3">
    <name type="scientific">Austropuccinia psidii MF-1</name>
    <dbReference type="NCBI Taxonomy" id="1389203"/>
    <lineage>
        <taxon>Eukaryota</taxon>
        <taxon>Fungi</taxon>
        <taxon>Dikarya</taxon>
        <taxon>Basidiomycota</taxon>
        <taxon>Pucciniomycotina</taxon>
        <taxon>Pucciniomycetes</taxon>
        <taxon>Pucciniales</taxon>
        <taxon>Sphaerophragmiaceae</taxon>
        <taxon>Austropuccinia</taxon>
    </lineage>
</organism>
<feature type="region of interest" description="Disordered" evidence="1">
    <location>
        <begin position="65"/>
        <end position="112"/>
    </location>
</feature>
<dbReference type="AlphaFoldDB" id="A0A9Q3H486"/>
<comment type="caution">
    <text evidence="2">The sequence shown here is derived from an EMBL/GenBank/DDBJ whole genome shotgun (WGS) entry which is preliminary data.</text>
</comment>
<dbReference type="EMBL" id="AVOT02011038">
    <property type="protein sequence ID" value="MBW0491333.1"/>
    <property type="molecule type" value="Genomic_DNA"/>
</dbReference>
<proteinExistence type="predicted"/>
<accession>A0A9Q3H486</accession>
<feature type="compositionally biased region" description="Polar residues" evidence="1">
    <location>
        <begin position="79"/>
        <end position="112"/>
    </location>
</feature>
<evidence type="ECO:0000313" key="2">
    <source>
        <dbReference type="EMBL" id="MBW0491333.1"/>
    </source>
</evidence>
<keyword evidence="3" id="KW-1185">Reference proteome</keyword>
<evidence type="ECO:0000256" key="1">
    <source>
        <dbReference type="SAM" id="MobiDB-lite"/>
    </source>
</evidence>